<dbReference type="Gene3D" id="2.10.90.10">
    <property type="entry name" value="Cystine-knot cytokines"/>
    <property type="match status" value="1"/>
</dbReference>
<dbReference type="InterPro" id="IPR015615">
    <property type="entry name" value="TGF-beta-rel"/>
</dbReference>
<dbReference type="Proteomes" id="UP000235965">
    <property type="component" value="Unassembled WGS sequence"/>
</dbReference>
<dbReference type="CDD" id="cd13755">
    <property type="entry name" value="TGF_beta_maverick"/>
    <property type="match status" value="1"/>
</dbReference>
<gene>
    <name evidence="9" type="ORF">B7P43_G09131</name>
</gene>
<dbReference type="GO" id="GO:0005615">
    <property type="term" value="C:extracellular space"/>
    <property type="evidence" value="ECO:0007669"/>
    <property type="project" value="TreeGrafter"/>
</dbReference>
<evidence type="ECO:0000313" key="10">
    <source>
        <dbReference type="Proteomes" id="UP000235965"/>
    </source>
</evidence>
<protein>
    <recommendedName>
        <fullName evidence="8">TGF-beta family profile domain-containing protein</fullName>
    </recommendedName>
</protein>
<dbReference type="Gene3D" id="2.60.120.970">
    <property type="match status" value="1"/>
</dbReference>
<evidence type="ECO:0000256" key="5">
    <source>
        <dbReference type="ARBA" id="ARBA00023157"/>
    </source>
</evidence>
<dbReference type="GO" id="GO:0008083">
    <property type="term" value="F:growth factor activity"/>
    <property type="evidence" value="ECO:0007669"/>
    <property type="project" value="UniProtKB-KW"/>
</dbReference>
<keyword evidence="3" id="KW-0964">Secreted</keyword>
<comment type="similarity">
    <text evidence="2 6">Belongs to the TGF-beta family.</text>
</comment>
<evidence type="ECO:0000256" key="4">
    <source>
        <dbReference type="ARBA" id="ARBA00023030"/>
    </source>
</evidence>
<dbReference type="InterPro" id="IPR029034">
    <property type="entry name" value="Cystine-knot_cytokine"/>
</dbReference>
<dbReference type="GO" id="GO:0005125">
    <property type="term" value="F:cytokine activity"/>
    <property type="evidence" value="ECO:0007669"/>
    <property type="project" value="TreeGrafter"/>
</dbReference>
<organism evidence="9 10">
    <name type="scientific">Cryptotermes secundus</name>
    <dbReference type="NCBI Taxonomy" id="105785"/>
    <lineage>
        <taxon>Eukaryota</taxon>
        <taxon>Metazoa</taxon>
        <taxon>Ecdysozoa</taxon>
        <taxon>Arthropoda</taxon>
        <taxon>Hexapoda</taxon>
        <taxon>Insecta</taxon>
        <taxon>Pterygota</taxon>
        <taxon>Neoptera</taxon>
        <taxon>Polyneoptera</taxon>
        <taxon>Dictyoptera</taxon>
        <taxon>Blattodea</taxon>
        <taxon>Blattoidea</taxon>
        <taxon>Termitoidae</taxon>
        <taxon>Kalotermitidae</taxon>
        <taxon>Cryptotermitinae</taxon>
        <taxon>Cryptotermes</taxon>
    </lineage>
</organism>
<dbReference type="PROSITE" id="PS51362">
    <property type="entry name" value="TGF_BETA_2"/>
    <property type="match status" value="1"/>
</dbReference>
<evidence type="ECO:0000256" key="2">
    <source>
        <dbReference type="ARBA" id="ARBA00006656"/>
    </source>
</evidence>
<dbReference type="SUPFAM" id="SSF57501">
    <property type="entry name" value="Cystine-knot cytokines"/>
    <property type="match status" value="1"/>
</dbReference>
<dbReference type="InParanoid" id="A0A2J7Q3D0"/>
<dbReference type="AlphaFoldDB" id="A0A2J7Q3D0"/>
<name>A0A2J7Q3D0_9NEOP</name>
<dbReference type="FunFam" id="2.10.90.10:FF:000058">
    <property type="entry name" value="Maverick"/>
    <property type="match status" value="1"/>
</dbReference>
<dbReference type="SMART" id="SM00204">
    <property type="entry name" value="TGFB"/>
    <property type="match status" value="1"/>
</dbReference>
<evidence type="ECO:0000256" key="1">
    <source>
        <dbReference type="ARBA" id="ARBA00004613"/>
    </source>
</evidence>
<reference evidence="9 10" key="1">
    <citation type="submission" date="2017-12" db="EMBL/GenBank/DDBJ databases">
        <title>Hemimetabolous genomes reveal molecular basis of termite eusociality.</title>
        <authorList>
            <person name="Harrison M.C."/>
            <person name="Jongepier E."/>
            <person name="Robertson H.M."/>
            <person name="Arning N."/>
            <person name="Bitard-Feildel T."/>
            <person name="Chao H."/>
            <person name="Childers C.P."/>
            <person name="Dinh H."/>
            <person name="Doddapaneni H."/>
            <person name="Dugan S."/>
            <person name="Gowin J."/>
            <person name="Greiner C."/>
            <person name="Han Y."/>
            <person name="Hu H."/>
            <person name="Hughes D.S.T."/>
            <person name="Huylmans A.-K."/>
            <person name="Kemena C."/>
            <person name="Kremer L.P.M."/>
            <person name="Lee S.L."/>
            <person name="Lopez-Ezquerra A."/>
            <person name="Mallet L."/>
            <person name="Monroy-Kuhn J.M."/>
            <person name="Moser A."/>
            <person name="Murali S.C."/>
            <person name="Muzny D.M."/>
            <person name="Otani S."/>
            <person name="Piulachs M.-D."/>
            <person name="Poelchau M."/>
            <person name="Qu J."/>
            <person name="Schaub F."/>
            <person name="Wada-Katsumata A."/>
            <person name="Worley K.C."/>
            <person name="Xie Q."/>
            <person name="Ylla G."/>
            <person name="Poulsen M."/>
            <person name="Gibbs R.A."/>
            <person name="Schal C."/>
            <person name="Richards S."/>
            <person name="Belles X."/>
            <person name="Korb J."/>
            <person name="Bornberg-Bauer E."/>
        </authorList>
    </citation>
    <scope>NUCLEOTIDE SEQUENCE [LARGE SCALE GENOMIC DNA]</scope>
    <source>
        <tissue evidence="9">Whole body</tissue>
    </source>
</reference>
<comment type="subcellular location">
    <subcellularLocation>
        <location evidence="1">Secreted</location>
    </subcellularLocation>
</comment>
<dbReference type="Pfam" id="PF00019">
    <property type="entry name" value="TGF_beta"/>
    <property type="match status" value="1"/>
</dbReference>
<keyword evidence="5" id="KW-1015">Disulfide bond</keyword>
<evidence type="ECO:0000259" key="8">
    <source>
        <dbReference type="PROSITE" id="PS51362"/>
    </source>
</evidence>
<dbReference type="STRING" id="105785.A0A2J7Q3D0"/>
<feature type="region of interest" description="Disordered" evidence="7">
    <location>
        <begin position="159"/>
        <end position="178"/>
    </location>
</feature>
<evidence type="ECO:0000313" key="9">
    <source>
        <dbReference type="EMBL" id="PNF23094.1"/>
    </source>
</evidence>
<comment type="caution">
    <text evidence="9">The sequence shown here is derived from an EMBL/GenBank/DDBJ whole genome shotgun (WGS) entry which is preliminary data.</text>
</comment>
<evidence type="ECO:0000256" key="6">
    <source>
        <dbReference type="RuleBase" id="RU000354"/>
    </source>
</evidence>
<keyword evidence="10" id="KW-1185">Reference proteome</keyword>
<feature type="domain" description="TGF-beta family profile" evidence="8">
    <location>
        <begin position="175"/>
        <end position="288"/>
    </location>
</feature>
<dbReference type="Pfam" id="PF00688">
    <property type="entry name" value="TGFb_propeptide"/>
    <property type="match status" value="1"/>
</dbReference>
<evidence type="ECO:0000256" key="7">
    <source>
        <dbReference type="SAM" id="MobiDB-lite"/>
    </source>
</evidence>
<accession>A0A2J7Q3D0</accession>
<proteinExistence type="inferred from homology"/>
<dbReference type="EMBL" id="NEVH01019068">
    <property type="protein sequence ID" value="PNF23094.1"/>
    <property type="molecule type" value="Genomic_DNA"/>
</dbReference>
<dbReference type="InterPro" id="IPR017948">
    <property type="entry name" value="TGFb_CS"/>
</dbReference>
<dbReference type="InterPro" id="IPR001111">
    <property type="entry name" value="TGF-b_propeptide"/>
</dbReference>
<dbReference type="PANTHER" id="PTHR11848">
    <property type="entry name" value="TGF-BETA FAMILY"/>
    <property type="match status" value="1"/>
</dbReference>
<dbReference type="PROSITE" id="PS00250">
    <property type="entry name" value="TGF_BETA_1"/>
    <property type="match status" value="1"/>
</dbReference>
<evidence type="ECO:0000256" key="3">
    <source>
        <dbReference type="ARBA" id="ARBA00022525"/>
    </source>
</evidence>
<dbReference type="OrthoDB" id="5949851at2759"/>
<sequence length="288" mass="32708">MGVCNIEAGHLRERARRKVGTRRRQSSITWLYFPIDIPEAGQSQQVEIEYATLRIFMSGLHPEEAARDNYGKTRVPEQRRLLVDERRIHLATSASKWTEFDVTKAAESWVNRGASNLGLEVECRECVQRGITLITQDSVGSNSSVSPVLSVLADVHVKGTPRQKRSSNPLHSAHRSRRTECRKNGQRCCRHTMEVVFKELEGFGFILEPKSFDAGYCKGRCPPRYNPANHHALLQSLIWKQDRDRAPRPCCAPNKLTDLEVLHMDDKDSTKLKVSKWKDIGVLECACS</sequence>
<dbReference type="InterPro" id="IPR001839">
    <property type="entry name" value="TGF-b_C"/>
</dbReference>
<dbReference type="PANTHER" id="PTHR11848:SF119">
    <property type="entry name" value="TGF-BETA FAMILY PROFILE DOMAIN-CONTAINING PROTEIN"/>
    <property type="match status" value="1"/>
</dbReference>
<keyword evidence="4 6" id="KW-0339">Growth factor</keyword>